<keyword evidence="1" id="KW-0472">Membrane</keyword>
<organism evidence="2 3">
    <name type="scientific">Shewanella surugensis</name>
    <dbReference type="NCBI Taxonomy" id="212020"/>
    <lineage>
        <taxon>Bacteria</taxon>
        <taxon>Pseudomonadati</taxon>
        <taxon>Pseudomonadota</taxon>
        <taxon>Gammaproteobacteria</taxon>
        <taxon>Alteromonadales</taxon>
        <taxon>Shewanellaceae</taxon>
        <taxon>Shewanella</taxon>
    </lineage>
</organism>
<feature type="transmembrane region" description="Helical" evidence="1">
    <location>
        <begin position="60"/>
        <end position="86"/>
    </location>
</feature>
<dbReference type="EMBL" id="JAKIKS010000064">
    <property type="protein sequence ID" value="MCL1125878.1"/>
    <property type="molecule type" value="Genomic_DNA"/>
</dbReference>
<reference evidence="2 3" key="1">
    <citation type="submission" date="2022-01" db="EMBL/GenBank/DDBJ databases">
        <title>Whole genome-based taxonomy of the Shewanellaceae.</title>
        <authorList>
            <person name="Martin-Rodriguez A.J."/>
        </authorList>
    </citation>
    <scope>NUCLEOTIDE SEQUENCE [LARGE SCALE GENOMIC DNA]</scope>
    <source>
        <strain evidence="2 3">DSM 17177</strain>
    </source>
</reference>
<keyword evidence="1" id="KW-1133">Transmembrane helix</keyword>
<name>A0ABT0LDW2_9GAMM</name>
<protein>
    <submittedName>
        <fullName evidence="2">Uncharacterized protein</fullName>
    </submittedName>
</protein>
<evidence type="ECO:0000313" key="3">
    <source>
        <dbReference type="Proteomes" id="UP001203423"/>
    </source>
</evidence>
<proteinExistence type="predicted"/>
<keyword evidence="1" id="KW-0812">Transmembrane</keyword>
<accession>A0ABT0LDW2</accession>
<sequence length="157" mass="17813">MRVFKAGISDINKVNYMKYSILAMRSIQRLHIFRSTDILVRGIQSQLNLKPHFYSESAKVGALGCILGGSLAFYLFSLISSFFGVASDVPIREYEQTVIIGLFSSCLLTLLVCLYFFCAISALVYYGTKYKKGYISKEELINIAFKSLYPQRWQNGL</sequence>
<feature type="transmembrane region" description="Helical" evidence="1">
    <location>
        <begin position="98"/>
        <end position="126"/>
    </location>
</feature>
<dbReference type="Proteomes" id="UP001203423">
    <property type="component" value="Unassembled WGS sequence"/>
</dbReference>
<evidence type="ECO:0000313" key="2">
    <source>
        <dbReference type="EMBL" id="MCL1125878.1"/>
    </source>
</evidence>
<gene>
    <name evidence="2" type="ORF">L2764_15715</name>
</gene>
<evidence type="ECO:0000256" key="1">
    <source>
        <dbReference type="SAM" id="Phobius"/>
    </source>
</evidence>
<comment type="caution">
    <text evidence="2">The sequence shown here is derived from an EMBL/GenBank/DDBJ whole genome shotgun (WGS) entry which is preliminary data.</text>
</comment>
<dbReference type="RefSeq" id="WP_248941210.1">
    <property type="nucleotide sequence ID" value="NZ_JAKIKS010000064.1"/>
</dbReference>
<keyword evidence="3" id="KW-1185">Reference proteome</keyword>